<feature type="compositionally biased region" description="Low complexity" evidence="1">
    <location>
        <begin position="181"/>
        <end position="196"/>
    </location>
</feature>
<dbReference type="SUPFAM" id="SSF52821">
    <property type="entry name" value="Rhodanese/Cell cycle control phosphatase"/>
    <property type="match status" value="1"/>
</dbReference>
<dbReference type="SMART" id="SM00450">
    <property type="entry name" value="RHOD"/>
    <property type="match status" value="1"/>
</dbReference>
<evidence type="ECO:0000313" key="4">
    <source>
        <dbReference type="EMBL" id="EGS19936.1"/>
    </source>
</evidence>
<dbReference type="RefSeq" id="XP_006694821.1">
    <property type="nucleotide sequence ID" value="XM_006694758.1"/>
</dbReference>
<feature type="compositionally biased region" description="Polar residues" evidence="1">
    <location>
        <begin position="13"/>
        <end position="29"/>
    </location>
</feature>
<dbReference type="GeneID" id="18258467"/>
<sequence>MAGSASVVRPAGSPSTPMKTTDGRSSAGSRPSKPPLAHIDDVLYFDINLQRFIDGPIDKALNEADNLLNSALASINFGGRLDYALQDFLRAREIITRAIPKNKAFPGLRSENKSQLDRYSALLERMNNLLGKFDEIQDEIRADNARTGVQPTVRHSKASKYTSPTTIPTRIPTPGETGVASPDGNSISPPSGSSPSVHTLPPQIKPKPTNLQGQDSPIRMPPSVPSEPQSLPHEPPHPTSSTGSASSFPEMPKVPEAIYHPPRGTVSPLASAMPTTAAPRPVFTRTSSTSSLNGNRSSRPSLVDKRTTFGQSFVPPNPVSKKSGLSIPPGDTIAAEELFQLMKMSDDSFRILLVDIRSREEFDAGHIMSEATICIEREVLLRRDISASDIAEAICISPAHEQLLFEKRHDHDIIVFYDQDSERIVSTPQNPREQAVVAFFRALNIYDYSQRKAIVKLLCGGIKAWTMLYGPNTLESSSTAPSKTEPMSPSSATSSLLTPSRRMHLPRSIQDPEQAKRWESTMADDSAISPIRTTEELLRHFPAIPGAKESMTSSSSPSLMNHRSPYFTSVGSIPLPPTRPPPAFPRRTHSELGDAGESLYSATRPAVKSPPLGREGLRRLRPGLKNPGVYCFANSSLQAMFSTPGFSHEVMMGEWGPVPRKPGERMENPQLLIKSLSMIFKWLHQGDMKALETRTFMEYIREIHGKGPDGKHKPEPEVFGGCYQQDAQEFYSFVMDNIHDETNVRRDRPPPKGEKSYTPKDGSIIQNAMDYWNLYSRASASIVDKWFRGLEAFISTCHNPGCRQEIRLFQPCDIWILNLSGMGSQTDLESLLVNHQTSEHFPDLICETCKKPGRSRKAKFARLPDRLIFCLNRFHSNSSSGFSSPFSSNSKIHSKVRFPIRDLDLTRFCAEPDPDMATTEDRHFAGRMKYDCYAVTVHVGTGINGGHYYAYVQDDSSPDPTDWFRCNDENVDRVKIGAGPGVSGDMTEQMYQSGNASAYMIFYRRQGT</sequence>
<dbReference type="EMBL" id="GL988043">
    <property type="protein sequence ID" value="EGS19936.1"/>
    <property type="molecule type" value="Genomic_DNA"/>
</dbReference>
<feature type="compositionally biased region" description="Polar residues" evidence="1">
    <location>
        <begin position="475"/>
        <end position="487"/>
    </location>
</feature>
<dbReference type="Gene3D" id="3.90.70.10">
    <property type="entry name" value="Cysteine proteinases"/>
    <property type="match status" value="1"/>
</dbReference>
<dbReference type="GO" id="GO:0005634">
    <property type="term" value="C:nucleus"/>
    <property type="evidence" value="ECO:0007669"/>
    <property type="project" value="TreeGrafter"/>
</dbReference>
<feature type="region of interest" description="Disordered" evidence="1">
    <location>
        <begin position="475"/>
        <end position="498"/>
    </location>
</feature>
<feature type="compositionally biased region" description="Low complexity" evidence="1">
    <location>
        <begin position="284"/>
        <end position="299"/>
    </location>
</feature>
<dbReference type="GO" id="GO:0004843">
    <property type="term" value="F:cysteine-type deubiquitinase activity"/>
    <property type="evidence" value="ECO:0007669"/>
    <property type="project" value="InterPro"/>
</dbReference>
<feature type="region of interest" description="Disordered" evidence="1">
    <location>
        <begin position="308"/>
        <end position="327"/>
    </location>
</feature>
<gene>
    <name evidence="4" type="ORF">CTHT_0044290</name>
</gene>
<evidence type="ECO:0000256" key="1">
    <source>
        <dbReference type="SAM" id="MobiDB-lite"/>
    </source>
</evidence>
<dbReference type="PANTHER" id="PTHR24006">
    <property type="entry name" value="UBIQUITIN CARBOXYL-TERMINAL HYDROLASE"/>
    <property type="match status" value="1"/>
</dbReference>
<dbReference type="eggNOG" id="KOG1868">
    <property type="taxonomic scope" value="Eukaryota"/>
</dbReference>
<dbReference type="InterPro" id="IPR050164">
    <property type="entry name" value="Peptidase_C19"/>
</dbReference>
<keyword evidence="4" id="KW-0378">Hydrolase</keyword>
<proteinExistence type="predicted"/>
<evidence type="ECO:0000259" key="3">
    <source>
        <dbReference type="PROSITE" id="PS50235"/>
    </source>
</evidence>
<dbReference type="STRING" id="759272.G0S925"/>
<feature type="domain" description="USP" evidence="3">
    <location>
        <begin position="622"/>
        <end position="1006"/>
    </location>
</feature>
<dbReference type="InterPro" id="IPR028889">
    <property type="entry name" value="USP"/>
</dbReference>
<dbReference type="GO" id="GO:0005829">
    <property type="term" value="C:cytosol"/>
    <property type="evidence" value="ECO:0007669"/>
    <property type="project" value="TreeGrafter"/>
</dbReference>
<feature type="compositionally biased region" description="Low complexity" evidence="1">
    <location>
        <begin position="164"/>
        <end position="174"/>
    </location>
</feature>
<dbReference type="InterPro" id="IPR038765">
    <property type="entry name" value="Papain-like_cys_pep_sf"/>
</dbReference>
<organism evidence="5">
    <name type="scientific">Chaetomium thermophilum (strain DSM 1495 / CBS 144.50 / IMI 039719)</name>
    <name type="common">Thermochaetoides thermophila</name>
    <dbReference type="NCBI Taxonomy" id="759272"/>
    <lineage>
        <taxon>Eukaryota</taxon>
        <taxon>Fungi</taxon>
        <taxon>Dikarya</taxon>
        <taxon>Ascomycota</taxon>
        <taxon>Pezizomycotina</taxon>
        <taxon>Sordariomycetes</taxon>
        <taxon>Sordariomycetidae</taxon>
        <taxon>Sordariales</taxon>
        <taxon>Chaetomiaceae</taxon>
        <taxon>Thermochaetoides</taxon>
    </lineage>
</organism>
<dbReference type="OrthoDB" id="292964at2759"/>
<dbReference type="InterPro" id="IPR001763">
    <property type="entry name" value="Rhodanese-like_dom"/>
</dbReference>
<accession>G0S925</accession>
<dbReference type="CDD" id="cd02674">
    <property type="entry name" value="Peptidase_C19R"/>
    <property type="match status" value="1"/>
</dbReference>
<feature type="region of interest" description="Disordered" evidence="1">
    <location>
        <begin position="503"/>
        <end position="522"/>
    </location>
</feature>
<dbReference type="OMA" id="PFVHTYE"/>
<dbReference type="PROSITE" id="PS50235">
    <property type="entry name" value="USP_3"/>
    <property type="match status" value="1"/>
</dbReference>
<feature type="region of interest" description="Disordered" evidence="1">
    <location>
        <begin position="1"/>
        <end position="34"/>
    </location>
</feature>
<feature type="domain" description="Rhodanese" evidence="2">
    <location>
        <begin position="347"/>
        <end position="474"/>
    </location>
</feature>
<dbReference type="SUPFAM" id="SSF54001">
    <property type="entry name" value="Cysteine proteinases"/>
    <property type="match status" value="1"/>
</dbReference>
<evidence type="ECO:0000313" key="5">
    <source>
        <dbReference type="Proteomes" id="UP000008066"/>
    </source>
</evidence>
<dbReference type="InterPro" id="IPR001394">
    <property type="entry name" value="Peptidase_C19_UCH"/>
</dbReference>
<dbReference type="GO" id="GO:0016579">
    <property type="term" value="P:protein deubiquitination"/>
    <property type="evidence" value="ECO:0007669"/>
    <property type="project" value="InterPro"/>
</dbReference>
<feature type="compositionally biased region" description="Low complexity" evidence="1">
    <location>
        <begin position="488"/>
        <end position="498"/>
    </location>
</feature>
<dbReference type="AlphaFoldDB" id="G0S925"/>
<dbReference type="Pfam" id="PF00581">
    <property type="entry name" value="Rhodanese"/>
    <property type="match status" value="1"/>
</dbReference>
<dbReference type="KEGG" id="cthr:CTHT_0044290"/>
<keyword evidence="5" id="KW-1185">Reference proteome</keyword>
<evidence type="ECO:0000259" key="2">
    <source>
        <dbReference type="PROSITE" id="PS50206"/>
    </source>
</evidence>
<dbReference type="Gene3D" id="3.40.250.10">
    <property type="entry name" value="Rhodanese-like domain"/>
    <property type="match status" value="1"/>
</dbReference>
<dbReference type="Proteomes" id="UP000008066">
    <property type="component" value="Unassembled WGS sequence"/>
</dbReference>
<feature type="region of interest" description="Disordered" evidence="1">
    <location>
        <begin position="145"/>
        <end position="303"/>
    </location>
</feature>
<dbReference type="Pfam" id="PF00443">
    <property type="entry name" value="UCH"/>
    <property type="match status" value="1"/>
</dbReference>
<protein>
    <submittedName>
        <fullName evidence="4">Ubiquitin carboxyl-terminal hydrolase-like protein</fullName>
    </submittedName>
</protein>
<name>G0S925_CHATD</name>
<dbReference type="HOGENOM" id="CLU_005922_0_0_1"/>
<reference evidence="4 5" key="1">
    <citation type="journal article" date="2011" name="Cell">
        <title>Insight into structure and assembly of the nuclear pore complex by utilizing the genome of a eukaryotic thermophile.</title>
        <authorList>
            <person name="Amlacher S."/>
            <person name="Sarges P."/>
            <person name="Flemming D."/>
            <person name="van Noort V."/>
            <person name="Kunze R."/>
            <person name="Devos D.P."/>
            <person name="Arumugam M."/>
            <person name="Bork P."/>
            <person name="Hurt E."/>
        </authorList>
    </citation>
    <scope>NUCLEOTIDE SEQUENCE [LARGE SCALE GENOMIC DNA]</scope>
    <source>
        <strain evidence="5">DSM 1495 / CBS 144.50 / IMI 039719</strain>
    </source>
</reference>
<dbReference type="PROSITE" id="PS50206">
    <property type="entry name" value="RHODANESE_3"/>
    <property type="match status" value="1"/>
</dbReference>
<dbReference type="InterPro" id="IPR036873">
    <property type="entry name" value="Rhodanese-like_dom_sf"/>
</dbReference>